<dbReference type="Gene3D" id="3.50.50.60">
    <property type="entry name" value="FAD/NAD(P)-binding domain"/>
    <property type="match status" value="1"/>
</dbReference>
<accession>A0A060SEX9</accession>
<gene>
    <name evidence="11" type="ORF">BN946_scf185002.g110</name>
</gene>
<dbReference type="InterPro" id="IPR007867">
    <property type="entry name" value="GMC_OxRtase_C"/>
</dbReference>
<dbReference type="PANTHER" id="PTHR11552:SF201">
    <property type="entry name" value="GLUCOSE-METHANOL-CHOLINE OXIDOREDUCTASE N-TERMINAL DOMAIN-CONTAINING PROTEIN"/>
    <property type="match status" value="1"/>
</dbReference>
<dbReference type="EMBL" id="CCBP010000118">
    <property type="protein sequence ID" value="CDO72925.1"/>
    <property type="molecule type" value="Genomic_DNA"/>
</dbReference>
<dbReference type="OrthoDB" id="269227at2759"/>
<dbReference type="GO" id="GO:0050660">
    <property type="term" value="F:flavin adenine dinucleotide binding"/>
    <property type="evidence" value="ECO:0007669"/>
    <property type="project" value="InterPro"/>
</dbReference>
<comment type="caution">
    <text evidence="11">The sequence shown here is derived from an EMBL/GenBank/DDBJ whole genome shotgun (WGS) entry which is preliminary data.</text>
</comment>
<evidence type="ECO:0000256" key="2">
    <source>
        <dbReference type="ARBA" id="ARBA00010790"/>
    </source>
</evidence>
<feature type="active site" description="Proton donor" evidence="7">
    <location>
        <position position="495"/>
    </location>
</feature>
<comment type="cofactor">
    <cofactor evidence="1 8">
        <name>FAD</name>
        <dbReference type="ChEBI" id="CHEBI:57692"/>
    </cofactor>
</comment>
<dbReference type="OMA" id="VIEAGEW"/>
<evidence type="ECO:0000256" key="4">
    <source>
        <dbReference type="ARBA" id="ARBA00022729"/>
    </source>
</evidence>
<feature type="active site" description="Proton acceptor" evidence="7">
    <location>
        <position position="555"/>
    </location>
</feature>
<dbReference type="InterPro" id="IPR012132">
    <property type="entry name" value="GMC_OxRdtase"/>
</dbReference>
<evidence type="ECO:0000256" key="6">
    <source>
        <dbReference type="ARBA" id="ARBA00023002"/>
    </source>
</evidence>
<dbReference type="PROSITE" id="PS00623">
    <property type="entry name" value="GMC_OXRED_1"/>
    <property type="match status" value="1"/>
</dbReference>
<evidence type="ECO:0000313" key="11">
    <source>
        <dbReference type="EMBL" id="CDO72925.1"/>
    </source>
</evidence>
<dbReference type="SUPFAM" id="SSF51905">
    <property type="entry name" value="FAD/NAD(P)-binding domain"/>
    <property type="match status" value="1"/>
</dbReference>
<keyword evidence="6" id="KW-0560">Oxidoreductase</keyword>
<dbReference type="Proteomes" id="UP000029665">
    <property type="component" value="Unassembled WGS sequence"/>
</dbReference>
<evidence type="ECO:0000256" key="1">
    <source>
        <dbReference type="ARBA" id="ARBA00001974"/>
    </source>
</evidence>
<reference evidence="11" key="1">
    <citation type="submission" date="2014-01" db="EMBL/GenBank/DDBJ databases">
        <title>The genome of the white-rot fungus Pycnoporus cinnabarinus: a basidiomycete model with a versatile arsenal for lignocellulosic biomass breakdown.</title>
        <authorList>
            <person name="Levasseur A."/>
            <person name="Lomascolo A."/>
            <person name="Ruiz-Duenas F.J."/>
            <person name="Uzan E."/>
            <person name="Piumi F."/>
            <person name="Kues U."/>
            <person name="Ram A.F.J."/>
            <person name="Murat C."/>
            <person name="Haon M."/>
            <person name="Benoit I."/>
            <person name="Arfi Y."/>
            <person name="Chevret D."/>
            <person name="Drula E."/>
            <person name="Kwon M.J."/>
            <person name="Gouret P."/>
            <person name="Lesage-Meessen L."/>
            <person name="Lombard V."/>
            <person name="Mariette J."/>
            <person name="Noirot C."/>
            <person name="Park J."/>
            <person name="Patyshakuliyeva A."/>
            <person name="Wieneger R.A.B."/>
            <person name="Wosten H.A.B."/>
            <person name="Martin F."/>
            <person name="Coutinho P.M."/>
            <person name="de Vries R."/>
            <person name="Martinez A.T."/>
            <person name="Klopp C."/>
            <person name="Pontarotti P."/>
            <person name="Henrissat B."/>
            <person name="Record E."/>
        </authorList>
    </citation>
    <scope>NUCLEOTIDE SEQUENCE [LARGE SCALE GENOMIC DNA]</scope>
    <source>
        <strain evidence="11">BRFM137</strain>
    </source>
</reference>
<dbReference type="InterPro" id="IPR036188">
    <property type="entry name" value="FAD/NAD-bd_sf"/>
</dbReference>
<evidence type="ECO:0000256" key="7">
    <source>
        <dbReference type="PIRSR" id="PIRSR000137-1"/>
    </source>
</evidence>
<dbReference type="PIRSF" id="PIRSF000137">
    <property type="entry name" value="Alcohol_oxidase"/>
    <property type="match status" value="1"/>
</dbReference>
<dbReference type="Gene3D" id="3.30.560.10">
    <property type="entry name" value="Glucose Oxidase, domain 3"/>
    <property type="match status" value="1"/>
</dbReference>
<evidence type="ECO:0000256" key="3">
    <source>
        <dbReference type="ARBA" id="ARBA00022630"/>
    </source>
</evidence>
<evidence type="ECO:0000256" key="5">
    <source>
        <dbReference type="ARBA" id="ARBA00022827"/>
    </source>
</evidence>
<evidence type="ECO:0000256" key="9">
    <source>
        <dbReference type="RuleBase" id="RU003968"/>
    </source>
</evidence>
<feature type="binding site" evidence="8">
    <location>
        <position position="244"/>
    </location>
    <ligand>
        <name>FAD</name>
        <dbReference type="ChEBI" id="CHEBI:57692"/>
    </ligand>
</feature>
<dbReference type="AlphaFoldDB" id="A0A060SEX9"/>
<keyword evidence="12" id="KW-1185">Reference proteome</keyword>
<dbReference type="Pfam" id="PF00732">
    <property type="entry name" value="GMC_oxred_N"/>
    <property type="match status" value="1"/>
</dbReference>
<dbReference type="InterPro" id="IPR000172">
    <property type="entry name" value="GMC_OxRdtase_N"/>
</dbReference>
<dbReference type="PANTHER" id="PTHR11552">
    <property type="entry name" value="GLUCOSE-METHANOL-CHOLINE GMC OXIDOREDUCTASE"/>
    <property type="match status" value="1"/>
</dbReference>
<evidence type="ECO:0000313" key="12">
    <source>
        <dbReference type="Proteomes" id="UP000029665"/>
    </source>
</evidence>
<proteinExistence type="inferred from homology"/>
<keyword evidence="3 9" id="KW-0285">Flavoprotein</keyword>
<keyword evidence="4" id="KW-0732">Signal</keyword>
<evidence type="ECO:0000256" key="8">
    <source>
        <dbReference type="PIRSR" id="PIRSR000137-2"/>
    </source>
</evidence>
<dbReference type="Pfam" id="PF05199">
    <property type="entry name" value="GMC_oxred_C"/>
    <property type="match status" value="1"/>
</dbReference>
<keyword evidence="5 8" id="KW-0274">FAD</keyword>
<dbReference type="HOGENOM" id="CLU_002865_6_0_1"/>
<comment type="similarity">
    <text evidence="2 9">Belongs to the GMC oxidoreductase family.</text>
</comment>
<dbReference type="SUPFAM" id="SSF54373">
    <property type="entry name" value="FAD-linked reductases, C-terminal domain"/>
    <property type="match status" value="1"/>
</dbReference>
<protein>
    <submittedName>
        <fullName evidence="11">GMC oxidoreductase</fullName>
    </submittedName>
</protein>
<evidence type="ECO:0000259" key="10">
    <source>
        <dbReference type="PROSITE" id="PS00623"/>
    </source>
</evidence>
<name>A0A060SEX9_PYCCI</name>
<organism evidence="11 12">
    <name type="scientific">Pycnoporus cinnabarinus</name>
    <name type="common">Cinnabar-red polypore</name>
    <name type="synonym">Trametes cinnabarina</name>
    <dbReference type="NCBI Taxonomy" id="5643"/>
    <lineage>
        <taxon>Eukaryota</taxon>
        <taxon>Fungi</taxon>
        <taxon>Dikarya</taxon>
        <taxon>Basidiomycota</taxon>
        <taxon>Agaricomycotina</taxon>
        <taxon>Agaricomycetes</taxon>
        <taxon>Polyporales</taxon>
        <taxon>Polyporaceae</taxon>
        <taxon>Trametes</taxon>
    </lineage>
</organism>
<feature type="domain" description="Glucose-methanol-choline oxidoreductase N-terminal" evidence="10">
    <location>
        <begin position="94"/>
        <end position="117"/>
    </location>
</feature>
<sequence length="574" mass="62766">MTTVTTTPEGFASTEFDYIVVGGGTAGLVIAARLSEDPSKVVGVIEAGNWDPDVNAINIPGLGGSILGNPRYDWAFMSVPQKYANNRPVFQPRGKAVGGSSMLNLLGYSRAAAREYDAIEALGNPGWNWSEFLKYLKKTETTLLPSELAKEHGLVAADATYHGDAGPIIKQYPTWFNPLHKPFLETLEKIGIPKNADPDSGVNMGGVTSYMTVDSDATRSYSASGYYLPIAGRQNLVLLTNSKVAKIIFREDTSPLRVIGVEFINVDKRYSATARKEVVLAAGIGNKDILSKHGIKVLLDLPNDHVYVYSVYEIDPSIETVDDALVPEVMARQQELYKVHRGYLSSGLAAVFGYLPARAFATEAQLAEWKQRALAIAKEAPHGLRKQLEIQIDWFLNPESAESERPLFLYGCFPPASFVSAADPTAAPAIDPNYFSNPLDLEMLLNAFKFTLDKLYKTSPFGDVVRKIVTPRPEVAASDAALEEYIKDNCGCVYHPLGTASMLPQEDGGVVDPELKVYGTVNVRVVRPIIRRRLHVADWERQVDASVIPLELSAHTQATVYATAEKAADIIKGQ</sequence>
<dbReference type="GO" id="GO:0016614">
    <property type="term" value="F:oxidoreductase activity, acting on CH-OH group of donors"/>
    <property type="evidence" value="ECO:0007669"/>
    <property type="project" value="InterPro"/>
</dbReference>
<dbReference type="STRING" id="5643.A0A060SEX9"/>